<dbReference type="Gene3D" id="3.40.50.300">
    <property type="entry name" value="P-loop containing nucleotide triphosphate hydrolases"/>
    <property type="match status" value="1"/>
</dbReference>
<dbReference type="InterPro" id="IPR002182">
    <property type="entry name" value="NB-ARC"/>
</dbReference>
<reference evidence="2" key="1">
    <citation type="submission" date="2024-07" db="EMBL/GenBank/DDBJ databases">
        <authorList>
            <person name="Kim Y.J."/>
            <person name="Jeong J.Y."/>
        </authorList>
    </citation>
    <scope>NUCLEOTIDE SEQUENCE</scope>
    <source>
        <strain evidence="2">GIHE-MW2</strain>
    </source>
</reference>
<dbReference type="SUPFAM" id="SSF52540">
    <property type="entry name" value="P-loop containing nucleoside triphosphate hydrolases"/>
    <property type="match status" value="1"/>
</dbReference>
<gene>
    <name evidence="2" type="ORF">ABWT76_002585</name>
</gene>
<dbReference type="InterPro" id="IPR003593">
    <property type="entry name" value="AAA+_ATPase"/>
</dbReference>
<dbReference type="PANTHER" id="PTHR47691:SF3">
    <property type="entry name" value="HTH-TYPE TRANSCRIPTIONAL REGULATOR RV0890C-RELATED"/>
    <property type="match status" value="1"/>
</dbReference>
<dbReference type="SMART" id="SM00382">
    <property type="entry name" value="AAA"/>
    <property type="match status" value="1"/>
</dbReference>
<dbReference type="EMBL" id="CP159837">
    <property type="protein sequence ID" value="XCM39641.1"/>
    <property type="molecule type" value="Genomic_DNA"/>
</dbReference>
<protein>
    <submittedName>
        <fullName evidence="2">NB-ARC domain-containing protein</fullName>
    </submittedName>
</protein>
<proteinExistence type="predicted"/>
<accession>A0AAU8JMB8</accession>
<evidence type="ECO:0000313" key="2">
    <source>
        <dbReference type="EMBL" id="XCM39641.1"/>
    </source>
</evidence>
<evidence type="ECO:0000259" key="1">
    <source>
        <dbReference type="SMART" id="SM00382"/>
    </source>
</evidence>
<dbReference type="PANTHER" id="PTHR47691">
    <property type="entry name" value="REGULATOR-RELATED"/>
    <property type="match status" value="1"/>
</dbReference>
<dbReference type="GO" id="GO:0043531">
    <property type="term" value="F:ADP binding"/>
    <property type="evidence" value="ECO:0007669"/>
    <property type="project" value="InterPro"/>
</dbReference>
<name>A0AAU8JMB8_9CYAN</name>
<dbReference type="InterPro" id="IPR027417">
    <property type="entry name" value="P-loop_NTPase"/>
</dbReference>
<dbReference type="RefSeq" id="WP_354636231.1">
    <property type="nucleotide sequence ID" value="NZ_CP159837.1"/>
</dbReference>
<organism evidence="2">
    <name type="scientific">Planktothricoides raciborskii GIHE-MW2</name>
    <dbReference type="NCBI Taxonomy" id="2792601"/>
    <lineage>
        <taxon>Bacteria</taxon>
        <taxon>Bacillati</taxon>
        <taxon>Cyanobacteriota</taxon>
        <taxon>Cyanophyceae</taxon>
        <taxon>Oscillatoriophycideae</taxon>
        <taxon>Oscillatoriales</taxon>
        <taxon>Oscillatoriaceae</taxon>
        <taxon>Planktothricoides</taxon>
    </lineage>
</organism>
<dbReference type="AlphaFoldDB" id="A0AAU8JMB8"/>
<sequence length="571" mass="65463">MAGLLRASEEGLRIVNLARRNPGWNKTSELWCQAALTSQATLKRFWRRQPIRRETFIDICKAVGIDNWEDIVDRDIESSKSLLDKAIADLPAPGDPDRTFDLPDNLPPVRNWVGRHQELETLKSLILDRLQDSGIEKIPLTAVSLVGLTGIGKTTLASQFVRELQRENTRFVAIAWESLNSVINGATPFDRTINSLLLKLSNQEPSERLPLEEDYLKKTEKLILLLKQKPCLLLFDQVETILIPEVAEKAGYFGENYREYAWLFKQLLATEHQSKVIFISRESLAELSPTVSREVALKGLDAEAAIALLQSFNLTDSASEQLELVERYQGHPKALELVAALIRDDDEFRGNVGKFLQDRDWLLTVEIESFIEQQMSRLSDLERICLTRISVYEAPDYPLSCGAIQAQMPEINMYELKEKVIRALKRRQLLYYNSNLNSFYLHPLFQEKAAILLKQNPENFRSAHRQAYGYFSRKLNFSETPLNLNFLEEQTLEYLKTILRSHYHASAAEDRETAQQLIAQFAHILQSCPLQFKSTIQDYLDRSNFVGDNLPFPILTEGEAIEENQETGFLR</sequence>
<dbReference type="PRINTS" id="PR00364">
    <property type="entry name" value="DISEASERSIST"/>
</dbReference>
<feature type="domain" description="AAA+ ATPase" evidence="1">
    <location>
        <begin position="139"/>
        <end position="301"/>
    </location>
</feature>
<dbReference type="Pfam" id="PF00931">
    <property type="entry name" value="NB-ARC"/>
    <property type="match status" value="1"/>
</dbReference>